<proteinExistence type="predicted"/>
<gene>
    <name evidence="1" type="ORF">ACFSDA_04955</name>
</gene>
<organism evidence="1 2">
    <name type="scientific">Brachybacterium rhamnosum</name>
    <dbReference type="NCBI Taxonomy" id="173361"/>
    <lineage>
        <taxon>Bacteria</taxon>
        <taxon>Bacillati</taxon>
        <taxon>Actinomycetota</taxon>
        <taxon>Actinomycetes</taxon>
        <taxon>Micrococcales</taxon>
        <taxon>Dermabacteraceae</taxon>
        <taxon>Brachybacterium</taxon>
    </lineage>
</organism>
<dbReference type="EMBL" id="JBHUFL010000002">
    <property type="protein sequence ID" value="MFD1834423.1"/>
    <property type="molecule type" value="Genomic_DNA"/>
</dbReference>
<protein>
    <submittedName>
        <fullName evidence="1">Extracellular solute-binding protein</fullName>
    </submittedName>
</protein>
<dbReference type="InterPro" id="IPR006311">
    <property type="entry name" value="TAT_signal"/>
</dbReference>
<accession>A0ABW4PYD0</accession>
<evidence type="ECO:0000313" key="1">
    <source>
        <dbReference type="EMBL" id="MFD1834423.1"/>
    </source>
</evidence>
<dbReference type="Pfam" id="PF13416">
    <property type="entry name" value="SBP_bac_8"/>
    <property type="match status" value="1"/>
</dbReference>
<sequence>MATAHPFPLGPTRRGFVGLTAAGLGALTLASCGTGSGSEEKVDVSTQNVGAMDEYAADMQFTATEPIQISMLWTDWPDVPVEKTWRIFEHIKELTNVELTLTHIPFSDAIEKRSLLISAGDAPTLIPLVYTGEEAAFVSSGAVVPMSDYVDRMPNFQKYVKEWDLAEMVENLRQADGKYYMTPGLQEVSVPVFSLVLRKDVFEEVAGSVPQTWDEVREALVLIKEKHPDAVPLADGFEGQSMLNYAAHAFGTKAGWGFGDGAIDGDGDDLVYAATTEQYRQLVDFFRGLVADGLLDKESFTASNDGSGAASVSEKFAAETCFAASGSSGTAIEFSQALEETVGKGNFEITLVPPPGGPAGDHVEPRNFWHGFMLSSAVTESENFLATLQFVDWLYYSPQAREMLRWGEEGTTYSKAGDGTITLEEGYSLDDFGINKGAGEDIKIDLGYSTFPAESTESRALKESYSTPEFVQYVDDVLTTRTPRDPFPPAPLDEAELEQASLLATPIKDAVDTATLRFIMGERSMDEWDAYVSELEAAGLSQYMELLNGARARFVEANG</sequence>
<keyword evidence="2" id="KW-1185">Reference proteome</keyword>
<dbReference type="SUPFAM" id="SSF53850">
    <property type="entry name" value="Periplasmic binding protein-like II"/>
    <property type="match status" value="1"/>
</dbReference>
<dbReference type="Proteomes" id="UP001597280">
    <property type="component" value="Unassembled WGS sequence"/>
</dbReference>
<dbReference type="PROSITE" id="PS51318">
    <property type="entry name" value="TAT"/>
    <property type="match status" value="1"/>
</dbReference>
<dbReference type="InterPro" id="IPR006059">
    <property type="entry name" value="SBP"/>
</dbReference>
<name>A0ABW4PYD0_9MICO</name>
<reference evidence="2" key="1">
    <citation type="journal article" date="2019" name="Int. J. Syst. Evol. Microbiol.">
        <title>The Global Catalogue of Microorganisms (GCM) 10K type strain sequencing project: providing services to taxonomists for standard genome sequencing and annotation.</title>
        <authorList>
            <consortium name="The Broad Institute Genomics Platform"/>
            <consortium name="The Broad Institute Genome Sequencing Center for Infectious Disease"/>
            <person name="Wu L."/>
            <person name="Ma J."/>
        </authorList>
    </citation>
    <scope>NUCLEOTIDE SEQUENCE [LARGE SCALE GENOMIC DNA]</scope>
    <source>
        <strain evidence="2">JCM 11650</strain>
    </source>
</reference>
<comment type="caution">
    <text evidence="1">The sequence shown here is derived from an EMBL/GenBank/DDBJ whole genome shotgun (WGS) entry which is preliminary data.</text>
</comment>
<dbReference type="Gene3D" id="3.40.190.10">
    <property type="entry name" value="Periplasmic binding protein-like II"/>
    <property type="match status" value="2"/>
</dbReference>
<evidence type="ECO:0000313" key="2">
    <source>
        <dbReference type="Proteomes" id="UP001597280"/>
    </source>
</evidence>
<dbReference type="RefSeq" id="WP_343903744.1">
    <property type="nucleotide sequence ID" value="NZ_BAAAIS010000002.1"/>
</dbReference>
<dbReference type="CDD" id="cd13583">
    <property type="entry name" value="PBP2_AlgQ_like_4"/>
    <property type="match status" value="1"/>
</dbReference>